<proteinExistence type="predicted"/>
<evidence type="ECO:0000313" key="1">
    <source>
        <dbReference type="EMBL" id="CBX79391.1"/>
    </source>
</evidence>
<name>E5B1P0_ERWAM</name>
<reference evidence="1" key="1">
    <citation type="journal article" date="2011" name="J. Bacteriol.">
        <title>Genome Sequence of an Erwinia amylovora Strain with Pathogenicity Restricted to Rubus Plants.</title>
        <authorList>
            <person name="Powney R."/>
            <person name="Smits T.H."/>
            <person name="Sawbridge T."/>
            <person name="Frey B."/>
            <person name="Blom J."/>
            <person name="Frey J.E."/>
            <person name="Plummer K.M."/>
            <person name="Beer S.V."/>
            <person name="Luck J."/>
            <person name="Duffy B."/>
            <person name="Rodoni B."/>
        </authorList>
    </citation>
    <scope>NUCLEOTIDE SEQUENCE</scope>
    <source>
        <strain evidence="1">ATCC BAA-2158</strain>
    </source>
</reference>
<protein>
    <submittedName>
        <fullName evidence="1">Uncharacterized protein</fullName>
    </submittedName>
</protein>
<dbReference type="EMBL" id="FR719186">
    <property type="protein sequence ID" value="CBX79391.1"/>
    <property type="molecule type" value="Genomic_DNA"/>
</dbReference>
<dbReference type="AlphaFoldDB" id="E5B1P0"/>
<organism evidence="1">
    <name type="scientific">Erwinia amylovora ATCC BAA-2158</name>
    <dbReference type="NCBI Taxonomy" id="889211"/>
    <lineage>
        <taxon>Bacteria</taxon>
        <taxon>Pseudomonadati</taxon>
        <taxon>Pseudomonadota</taxon>
        <taxon>Gammaproteobacteria</taxon>
        <taxon>Enterobacterales</taxon>
        <taxon>Erwiniaceae</taxon>
        <taxon>Erwinia</taxon>
    </lineage>
</organism>
<sequence>MNDKTKEITYSFKKEGKVELSVSFNEGNKLKRLTDRKMGVVYYGFNRGKYGYVINIISGAEKEEYSMTFMSKRIIK</sequence>
<gene>
    <name evidence="1" type="ORF">EAIL5_0571</name>
</gene>
<accession>E5B1P0</accession>